<keyword evidence="8" id="KW-1185">Reference proteome</keyword>
<dbReference type="Pfam" id="PF13304">
    <property type="entry name" value="AAA_21"/>
    <property type="match status" value="1"/>
</dbReference>
<dbReference type="Gene3D" id="3.40.50.300">
    <property type="entry name" value="P-loop containing nucleotide triphosphate hydrolases"/>
    <property type="match status" value="2"/>
</dbReference>
<evidence type="ECO:0000256" key="4">
    <source>
        <dbReference type="SAM" id="Coils"/>
    </source>
</evidence>
<dbReference type="InterPro" id="IPR003959">
    <property type="entry name" value="ATPase_AAA_core"/>
</dbReference>
<reference evidence="8" key="1">
    <citation type="journal article" date="2019" name="Int. J. Syst. Evol. Microbiol.">
        <title>The Global Catalogue of Microorganisms (GCM) 10K type strain sequencing project: providing services to taxonomists for standard genome sequencing and annotation.</title>
        <authorList>
            <consortium name="The Broad Institute Genomics Platform"/>
            <consortium name="The Broad Institute Genome Sequencing Center for Infectious Disease"/>
            <person name="Wu L."/>
            <person name="Ma J."/>
        </authorList>
    </citation>
    <scope>NUCLEOTIDE SEQUENCE [LARGE SCALE GENOMIC DNA]</scope>
    <source>
        <strain evidence="8">CGMCC 1.15942</strain>
    </source>
</reference>
<feature type="domain" description="Rad50/SbcC-type AAA" evidence="6">
    <location>
        <begin position="7"/>
        <end position="213"/>
    </location>
</feature>
<dbReference type="EMBL" id="BMKI01000001">
    <property type="protein sequence ID" value="GGC79284.1"/>
    <property type="molecule type" value="Genomic_DNA"/>
</dbReference>
<comment type="similarity">
    <text evidence="1">Belongs to the SMC family. SbcC subfamily.</text>
</comment>
<evidence type="ECO:0000256" key="3">
    <source>
        <dbReference type="ARBA" id="ARBA00013368"/>
    </source>
</evidence>
<sequence>MKSKIKSISFENFKLFSEEKEVSIPTDSLFILDGPNGYGKTTVFDAIEILIKGERNREKSLDTTYRAKNRTLPFANDKNKKIIITGIFEVCGEKRCYLREFEANSNKGGHQNVKQASKLYKIENNERQPIQSEEMYQELGLNADGSNFNLLHYVQQEESTTFLKQSEKGRMDELGKLFNTVESDDELQKISTVRKRVSKLIQELEEQLEASKQRKKSFSVESEGKKIEQITFIQLFNQLEYSWDKENYIFEDSKHVKEIIEELDELKNLVSHKNEFNIYKKNRQIMNLASKETLLKLLLVSPDILNKKEPIITIANEVIKNQRWLESTDDTQKINWLLEEQYAYAFKYIESSLDSFKELQNSILENKKSINLNEKILMNLQQARENLHGKHQQFIEDENPEQIQCPYCGEPYSTKSLEEAYQLAKELFKSNNVLSEKVLSLEKERSKEIRKIASEMEKFNEKHQGEVLLSKWMEEGKGVQEKLESSKNYLEKQEIMYSEYQIDETNIVSDGENNLDILKNKIQALIILLSDEVEEQMPKNEKVFSNLLKNNGDQLDELTIEKIESKQKYIEYSYYDSEKIRREKEYKLYKELYEKNSKMNKFKEKIDSVFNIYNLQKKNYLETLISKLEITLYIYTGKIIQNYPGGLGVFMSIESNGSYLKFLANYNDDIDIFSKLSTGQLSAFVISLVLAMNRKFSTKEFSLLLIDDPVQSMDELNVSAFVDLLRNEFSDYQVIVSTHEERISNFFKYKYRMSNLNTESLNVRKELNSK</sequence>
<proteinExistence type="inferred from homology"/>
<gene>
    <name evidence="7" type="ORF">GCM10011573_06190</name>
</gene>
<evidence type="ECO:0000256" key="2">
    <source>
        <dbReference type="ARBA" id="ARBA00011322"/>
    </source>
</evidence>
<name>A0ABQ1NNP7_9ENTE</name>
<evidence type="ECO:0000313" key="8">
    <source>
        <dbReference type="Proteomes" id="UP000630615"/>
    </source>
</evidence>
<organism evidence="7 8">
    <name type="scientific">Enterococcus wangshanyuanii</name>
    <dbReference type="NCBI Taxonomy" id="2005703"/>
    <lineage>
        <taxon>Bacteria</taxon>
        <taxon>Bacillati</taxon>
        <taxon>Bacillota</taxon>
        <taxon>Bacilli</taxon>
        <taxon>Lactobacillales</taxon>
        <taxon>Enterococcaceae</taxon>
        <taxon>Enterococcus</taxon>
    </lineage>
</organism>
<comment type="subunit">
    <text evidence="2">Heterodimer of SbcC and SbcD.</text>
</comment>
<comment type="caution">
    <text evidence="7">The sequence shown here is derived from an EMBL/GenBank/DDBJ whole genome shotgun (WGS) entry which is preliminary data.</text>
</comment>
<evidence type="ECO:0000259" key="6">
    <source>
        <dbReference type="Pfam" id="PF13476"/>
    </source>
</evidence>
<accession>A0ABQ1NNP7</accession>
<dbReference type="SUPFAM" id="SSF52540">
    <property type="entry name" value="P-loop containing nucleoside triphosphate hydrolases"/>
    <property type="match status" value="2"/>
</dbReference>
<protein>
    <recommendedName>
        <fullName evidence="3">Nuclease SbcCD subunit C</fullName>
    </recommendedName>
</protein>
<dbReference type="Proteomes" id="UP000630615">
    <property type="component" value="Unassembled WGS sequence"/>
</dbReference>
<feature type="domain" description="ATPase AAA-type core" evidence="5">
    <location>
        <begin position="480"/>
        <end position="740"/>
    </location>
</feature>
<dbReference type="InterPro" id="IPR038729">
    <property type="entry name" value="Rad50/SbcC_AAA"/>
</dbReference>
<dbReference type="RefSeq" id="WP_162288311.1">
    <property type="nucleotide sequence ID" value="NZ_BMKI01000001.1"/>
</dbReference>
<feature type="coiled-coil region" evidence="4">
    <location>
        <begin position="187"/>
        <end position="221"/>
    </location>
</feature>
<evidence type="ECO:0000256" key="1">
    <source>
        <dbReference type="ARBA" id="ARBA00006930"/>
    </source>
</evidence>
<dbReference type="InterPro" id="IPR027417">
    <property type="entry name" value="P-loop_NTPase"/>
</dbReference>
<dbReference type="PANTHER" id="PTHR32114">
    <property type="entry name" value="ABC TRANSPORTER ABCH.3"/>
    <property type="match status" value="1"/>
</dbReference>
<keyword evidence="4" id="KW-0175">Coiled coil</keyword>
<dbReference type="PANTHER" id="PTHR32114:SF2">
    <property type="entry name" value="ABC TRANSPORTER ABCH.3"/>
    <property type="match status" value="1"/>
</dbReference>
<evidence type="ECO:0000259" key="5">
    <source>
        <dbReference type="Pfam" id="PF13304"/>
    </source>
</evidence>
<dbReference type="Pfam" id="PF13476">
    <property type="entry name" value="AAA_23"/>
    <property type="match status" value="1"/>
</dbReference>
<evidence type="ECO:0000313" key="7">
    <source>
        <dbReference type="EMBL" id="GGC79284.1"/>
    </source>
</evidence>